<sequence length="497" mass="53014">MPRIPFRLPVPPVPALVRTPFRQLSAMRLLKGGRPSDLGRLPRYAGLFALGAVCIWTPIASYLATAPLRYTSSLSLILPGSGASASVNLDRIGQASSFANSPFSSSSVSPTETYKRLIAADRIRARAADSLDVPMSAFGSPRVELVDQTGLIHVSVTGGSPEEARNRGEALLTAFFEEVESLRDDEVTQRENGGRAAIEEYRESVLATRAEISRLQRETGLISAAQYTEFVAEADALSRQVQDLAAKLDETTEAVRALEVSLRVDAQRAAASLKLHADAEFAALAAEMSRQAAALAQARGQFGERHPTVQAAAAAHAAARSEATARAQRLTGLSPAEIETLDISHVGSRAGLLSELVTLDVERSGLAAEHAAFAARLKTVEARNVALIEPAARLEDLQRDFSVAEAVFASAMARTQTSKTDLYASYPLVQVLETPSHPEIPTSPKDKLAIAAGAAATIFLLIGLTLGWMRRPLIGRLLAERPATDDILPDAFGVPAE</sequence>
<feature type="transmembrane region" description="Helical" evidence="2">
    <location>
        <begin position="44"/>
        <end position="64"/>
    </location>
</feature>
<feature type="transmembrane region" description="Helical" evidence="2">
    <location>
        <begin position="448"/>
        <end position="469"/>
    </location>
</feature>
<keyword evidence="1" id="KW-0175">Coiled coil</keyword>
<keyword evidence="4" id="KW-1185">Reference proteome</keyword>
<evidence type="ECO:0000313" key="3">
    <source>
        <dbReference type="EMBL" id="SER99582.1"/>
    </source>
</evidence>
<organism evidence="3 4">
    <name type="scientific">Tranquillimonas rosea</name>
    <dbReference type="NCBI Taxonomy" id="641238"/>
    <lineage>
        <taxon>Bacteria</taxon>
        <taxon>Pseudomonadati</taxon>
        <taxon>Pseudomonadota</taxon>
        <taxon>Alphaproteobacteria</taxon>
        <taxon>Rhodobacterales</taxon>
        <taxon>Roseobacteraceae</taxon>
        <taxon>Tranquillimonas</taxon>
    </lineage>
</organism>
<dbReference type="Proteomes" id="UP000198885">
    <property type="component" value="Unassembled WGS sequence"/>
</dbReference>
<accession>A0A1H9TR08</accession>
<protein>
    <submittedName>
        <fullName evidence="3">Uncharacterized protein involved in exopolysaccharide biosynthesis</fullName>
    </submittedName>
</protein>
<evidence type="ECO:0000256" key="1">
    <source>
        <dbReference type="SAM" id="Coils"/>
    </source>
</evidence>
<keyword evidence="2" id="KW-0472">Membrane</keyword>
<dbReference type="OrthoDB" id="6148968at2"/>
<dbReference type="EMBL" id="FOGU01000004">
    <property type="protein sequence ID" value="SER99582.1"/>
    <property type="molecule type" value="Genomic_DNA"/>
</dbReference>
<dbReference type="PANTHER" id="PTHR32309">
    <property type="entry name" value="TYROSINE-PROTEIN KINASE"/>
    <property type="match status" value="1"/>
</dbReference>
<dbReference type="STRING" id="641238.SAMN04490244_104326"/>
<keyword evidence="2" id="KW-1133">Transmembrane helix</keyword>
<feature type="coiled-coil region" evidence="1">
    <location>
        <begin position="198"/>
        <end position="261"/>
    </location>
</feature>
<dbReference type="GO" id="GO:0005886">
    <property type="term" value="C:plasma membrane"/>
    <property type="evidence" value="ECO:0007669"/>
    <property type="project" value="TreeGrafter"/>
</dbReference>
<proteinExistence type="predicted"/>
<evidence type="ECO:0000256" key="2">
    <source>
        <dbReference type="SAM" id="Phobius"/>
    </source>
</evidence>
<keyword evidence="2" id="KW-0812">Transmembrane</keyword>
<gene>
    <name evidence="3" type="ORF">SAMN04490244_104326</name>
</gene>
<name>A0A1H9TR08_9RHOB</name>
<reference evidence="3 4" key="1">
    <citation type="submission" date="2016-10" db="EMBL/GenBank/DDBJ databases">
        <authorList>
            <person name="de Groot N.N."/>
        </authorList>
    </citation>
    <scope>NUCLEOTIDE SEQUENCE [LARGE SCALE GENOMIC DNA]</scope>
    <source>
        <strain evidence="3 4">DSM 23042</strain>
    </source>
</reference>
<dbReference type="RefSeq" id="WP_092692140.1">
    <property type="nucleotide sequence ID" value="NZ_FOGU01000004.1"/>
</dbReference>
<dbReference type="PANTHER" id="PTHR32309:SF13">
    <property type="entry name" value="FERRIC ENTEROBACTIN TRANSPORT PROTEIN FEPE"/>
    <property type="match status" value="1"/>
</dbReference>
<evidence type="ECO:0000313" key="4">
    <source>
        <dbReference type="Proteomes" id="UP000198885"/>
    </source>
</evidence>
<dbReference type="AlphaFoldDB" id="A0A1H9TR08"/>
<dbReference type="GO" id="GO:0004713">
    <property type="term" value="F:protein tyrosine kinase activity"/>
    <property type="evidence" value="ECO:0007669"/>
    <property type="project" value="TreeGrafter"/>
</dbReference>
<dbReference type="InterPro" id="IPR050445">
    <property type="entry name" value="Bact_polysacc_biosynth/exp"/>
</dbReference>